<organism evidence="1 2">
    <name type="scientific">Macrostomum lignano</name>
    <dbReference type="NCBI Taxonomy" id="282301"/>
    <lineage>
        <taxon>Eukaryota</taxon>
        <taxon>Metazoa</taxon>
        <taxon>Spiralia</taxon>
        <taxon>Lophotrochozoa</taxon>
        <taxon>Platyhelminthes</taxon>
        <taxon>Rhabditophora</taxon>
        <taxon>Macrostomorpha</taxon>
        <taxon>Macrostomida</taxon>
        <taxon>Macrostomidae</taxon>
        <taxon>Macrostomum</taxon>
    </lineage>
</organism>
<proteinExistence type="predicted"/>
<dbReference type="Proteomes" id="UP000095280">
    <property type="component" value="Unplaced"/>
</dbReference>
<evidence type="ECO:0000313" key="1">
    <source>
        <dbReference type="Proteomes" id="UP000095280"/>
    </source>
</evidence>
<keyword evidence="1" id="KW-1185">Reference proteome</keyword>
<dbReference type="WBParaSite" id="maker-unitig_27528-snap-gene-0.1-mRNA-1">
    <property type="protein sequence ID" value="maker-unitig_27528-snap-gene-0.1-mRNA-1"/>
    <property type="gene ID" value="maker-unitig_27528-snap-gene-0.1"/>
</dbReference>
<name>A0A1I8FAX0_9PLAT</name>
<dbReference type="AlphaFoldDB" id="A0A1I8FAX0"/>
<accession>A0A1I8FAX0</accession>
<dbReference type="SUPFAM" id="SSF100909">
    <property type="entry name" value="IP3 receptor type 1 binding core, domain 2"/>
    <property type="match status" value="1"/>
</dbReference>
<sequence length="263" mass="30733">MRALRWDGGELREVTCCSDRRYDDAYTIQKVEMEHVISFNFVAGVVPFLQSLIDGRRNGKLLAGKETFKICHALRELRNFMLVNGEPCKAKQKLLRNLRVFLEAYGILHTYMLGNSRKNALYFAKYIEFFQTQMGRQTHVSRCWWQCGQCSGTISLMLVSDLALKVTKMLVELMKDNRKIVDRISHEQMEVFVELLRKNERGVYVTERGQNIDKKPNETYVSCDQMKSWIPLVEFVQPDESDTEGMERCLFLRTQLDLFISLC</sequence>
<reference evidence="2" key="1">
    <citation type="submission" date="2016-11" db="UniProtKB">
        <authorList>
            <consortium name="WormBaseParasite"/>
        </authorList>
    </citation>
    <scope>IDENTIFICATION</scope>
</reference>
<dbReference type="InterPro" id="IPR035910">
    <property type="entry name" value="RyR/IP3R_RIH_dom_sf"/>
</dbReference>
<evidence type="ECO:0000313" key="2">
    <source>
        <dbReference type="WBParaSite" id="maker-unitig_27528-snap-gene-0.1-mRNA-1"/>
    </source>
</evidence>
<protein>
    <submittedName>
        <fullName evidence="2">RYDR_ITPR domain-containing protein</fullName>
    </submittedName>
</protein>